<sequence>MYCGNFAWNASTTFCGPDAAGTPPHTCSTLDFDELDDEHPAAAAATAPTPARNPRRDNSFRILTPTPHRGLLQDIIQITSCCQPFVQIFFKAGHL</sequence>
<gene>
    <name evidence="2" type="ORF">GCM10009741_68110</name>
</gene>
<evidence type="ECO:0008006" key="4">
    <source>
        <dbReference type="Google" id="ProtNLM"/>
    </source>
</evidence>
<organism evidence="2 3">
    <name type="scientific">Kribbella lupini</name>
    <dbReference type="NCBI Taxonomy" id="291602"/>
    <lineage>
        <taxon>Bacteria</taxon>
        <taxon>Bacillati</taxon>
        <taxon>Actinomycetota</taxon>
        <taxon>Actinomycetes</taxon>
        <taxon>Propionibacteriales</taxon>
        <taxon>Kribbellaceae</taxon>
        <taxon>Kribbella</taxon>
    </lineage>
</organism>
<proteinExistence type="predicted"/>
<name>A0ABN2C7C0_9ACTN</name>
<dbReference type="EMBL" id="BAAANC010000004">
    <property type="protein sequence ID" value="GAA1553992.1"/>
    <property type="molecule type" value="Genomic_DNA"/>
</dbReference>
<accession>A0ABN2C7C0</accession>
<dbReference type="Proteomes" id="UP001500363">
    <property type="component" value="Unassembled WGS sequence"/>
</dbReference>
<feature type="region of interest" description="Disordered" evidence="1">
    <location>
        <begin position="38"/>
        <end position="60"/>
    </location>
</feature>
<evidence type="ECO:0000313" key="2">
    <source>
        <dbReference type="EMBL" id="GAA1553992.1"/>
    </source>
</evidence>
<evidence type="ECO:0000256" key="1">
    <source>
        <dbReference type="SAM" id="MobiDB-lite"/>
    </source>
</evidence>
<comment type="caution">
    <text evidence="2">The sequence shown here is derived from an EMBL/GenBank/DDBJ whole genome shotgun (WGS) entry which is preliminary data.</text>
</comment>
<keyword evidence="3" id="KW-1185">Reference proteome</keyword>
<reference evidence="2 3" key="1">
    <citation type="journal article" date="2019" name="Int. J. Syst. Evol. Microbiol.">
        <title>The Global Catalogue of Microorganisms (GCM) 10K type strain sequencing project: providing services to taxonomists for standard genome sequencing and annotation.</title>
        <authorList>
            <consortium name="The Broad Institute Genomics Platform"/>
            <consortium name="The Broad Institute Genome Sequencing Center for Infectious Disease"/>
            <person name="Wu L."/>
            <person name="Ma J."/>
        </authorList>
    </citation>
    <scope>NUCLEOTIDE SEQUENCE [LARGE SCALE GENOMIC DNA]</scope>
    <source>
        <strain evidence="2 3">JCM 14303</strain>
    </source>
</reference>
<protein>
    <recommendedName>
        <fullName evidence="4">Chitin-binding type-2 domain-containing protein</fullName>
    </recommendedName>
</protein>
<feature type="compositionally biased region" description="Low complexity" evidence="1">
    <location>
        <begin position="41"/>
        <end position="50"/>
    </location>
</feature>
<evidence type="ECO:0000313" key="3">
    <source>
        <dbReference type="Proteomes" id="UP001500363"/>
    </source>
</evidence>